<dbReference type="Pfam" id="PF00005">
    <property type="entry name" value="ABC_tran"/>
    <property type="match status" value="2"/>
</dbReference>
<evidence type="ECO:0000313" key="12">
    <source>
        <dbReference type="Proteomes" id="UP000823922"/>
    </source>
</evidence>
<dbReference type="InterPro" id="IPR050095">
    <property type="entry name" value="ECF_ABC_transporter_ATP-bd"/>
</dbReference>
<reference evidence="11" key="1">
    <citation type="journal article" date="2021" name="PeerJ">
        <title>Extensive microbial diversity within the chicken gut microbiome revealed by metagenomics and culture.</title>
        <authorList>
            <person name="Gilroy R."/>
            <person name="Ravi A."/>
            <person name="Getino M."/>
            <person name="Pursley I."/>
            <person name="Horton D.L."/>
            <person name="Alikhan N.F."/>
            <person name="Baker D."/>
            <person name="Gharbi K."/>
            <person name="Hall N."/>
            <person name="Watson M."/>
            <person name="Adriaenssens E.M."/>
            <person name="Foster-Nyarko E."/>
            <person name="Jarju S."/>
            <person name="Secka A."/>
            <person name="Antonio M."/>
            <person name="Oren A."/>
            <person name="Chaudhuri R.R."/>
            <person name="La Ragione R."/>
            <person name="Hildebrand F."/>
            <person name="Pallen M.J."/>
        </authorList>
    </citation>
    <scope>NUCLEOTIDE SEQUENCE</scope>
    <source>
        <strain evidence="11">ChiBcec1-1630</strain>
    </source>
</reference>
<dbReference type="GO" id="GO:0005524">
    <property type="term" value="F:ATP binding"/>
    <property type="evidence" value="ECO:0007669"/>
    <property type="project" value="UniProtKB-KW"/>
</dbReference>
<dbReference type="GO" id="GO:0043190">
    <property type="term" value="C:ATP-binding cassette (ABC) transporter complex"/>
    <property type="evidence" value="ECO:0007669"/>
    <property type="project" value="TreeGrafter"/>
</dbReference>
<dbReference type="InterPro" id="IPR003593">
    <property type="entry name" value="AAA+_ATPase"/>
</dbReference>
<feature type="compositionally biased region" description="Basic and acidic residues" evidence="9">
    <location>
        <begin position="274"/>
        <end position="299"/>
    </location>
</feature>
<feature type="region of interest" description="Disordered" evidence="9">
    <location>
        <begin position="274"/>
        <end position="304"/>
    </location>
</feature>
<organism evidence="11 12">
    <name type="scientific">Candidatus Eisenbergiella intestinigallinarum</name>
    <dbReference type="NCBI Taxonomy" id="2838549"/>
    <lineage>
        <taxon>Bacteria</taxon>
        <taxon>Bacillati</taxon>
        <taxon>Bacillota</taxon>
        <taxon>Clostridia</taxon>
        <taxon>Lachnospirales</taxon>
        <taxon>Lachnospiraceae</taxon>
        <taxon>Eisenbergiella</taxon>
    </lineage>
</organism>
<evidence type="ECO:0000256" key="5">
    <source>
        <dbReference type="ARBA" id="ARBA00022741"/>
    </source>
</evidence>
<evidence type="ECO:0000256" key="1">
    <source>
        <dbReference type="ARBA" id="ARBA00004202"/>
    </source>
</evidence>
<evidence type="ECO:0000256" key="6">
    <source>
        <dbReference type="ARBA" id="ARBA00022840"/>
    </source>
</evidence>
<sequence length="579" mass="64270">MEYKVNNISYKYAPDGKEVLKNVSFSIEKGKVTAIVGPSGCGKSTLVEIFSGVIPKLISGGVLEGSFDMPENTFVSVVSQTPENQLFGYGVEDAIAFGMENLGLAQEEIAERMEYVLDLLNLQYLRNRSVANLSGGQRQSVCIASVLAMNPDILIMDEPVSSLDPGGKAMVQGILKQLSANGDTTVLVDNNLVWSAGIVDHVIGLLDGEVVFDGSRDEFFQDFELQKRLGVIIPQEVEIYRELTRHFSGLKLFYTVEEAREQIGRLFDENGTVSRRDGKERDLPHAEEDTARPEKEAGREQLSGQSAPVITVHNLVKTFSDGFHALIDVNANLPEGKVIAVLGQNGSGKTTFVKHLNGLYKPTGGDVRYRGSSILSKTVAQISRNIILVFQHPEHMLFEETVERELTFCARMQQVDFSAEEITDVLSRYHLEKERETFPLNLSMGQKHMLTILSVLFSCADVIILDEPTLGMDGFLVQDLEELIRSLKEAGKTVIMISHEIPLVFRTVDAAVILNAGEKIFEGSREELAERSDIFERIGIAMPPVVRLSHSLDLDQTCYTVESFTEQLLKRYTEKRGGK</sequence>
<keyword evidence="5" id="KW-0547">Nucleotide-binding</keyword>
<feature type="domain" description="ABC transporter" evidence="10">
    <location>
        <begin position="310"/>
        <end position="541"/>
    </location>
</feature>
<feature type="domain" description="ABC transporter" evidence="10">
    <location>
        <begin position="3"/>
        <end position="232"/>
    </location>
</feature>
<evidence type="ECO:0000256" key="8">
    <source>
        <dbReference type="ARBA" id="ARBA00023136"/>
    </source>
</evidence>
<comment type="similarity">
    <text evidence="2">Belongs to the ABC transporter superfamily.</text>
</comment>
<dbReference type="Gene3D" id="3.40.50.300">
    <property type="entry name" value="P-loop containing nucleotide triphosphate hydrolases"/>
    <property type="match status" value="2"/>
</dbReference>
<evidence type="ECO:0000259" key="10">
    <source>
        <dbReference type="PROSITE" id="PS50893"/>
    </source>
</evidence>
<comment type="caution">
    <text evidence="11">The sequence shown here is derived from an EMBL/GenBank/DDBJ whole genome shotgun (WGS) entry which is preliminary data.</text>
</comment>
<evidence type="ECO:0000256" key="4">
    <source>
        <dbReference type="ARBA" id="ARBA00022475"/>
    </source>
</evidence>
<dbReference type="SUPFAM" id="SSF52540">
    <property type="entry name" value="P-loop containing nucleoside triphosphate hydrolases"/>
    <property type="match status" value="2"/>
</dbReference>
<dbReference type="CDD" id="cd03225">
    <property type="entry name" value="ABC_cobalt_CbiO_domain1"/>
    <property type="match status" value="2"/>
</dbReference>
<dbReference type="EMBL" id="DWVS01000363">
    <property type="protein sequence ID" value="HJC89128.1"/>
    <property type="molecule type" value="Genomic_DNA"/>
</dbReference>
<dbReference type="GO" id="GO:0042626">
    <property type="term" value="F:ATPase-coupled transmembrane transporter activity"/>
    <property type="evidence" value="ECO:0007669"/>
    <property type="project" value="TreeGrafter"/>
</dbReference>
<dbReference type="InterPro" id="IPR027417">
    <property type="entry name" value="P-loop_NTPase"/>
</dbReference>
<dbReference type="AlphaFoldDB" id="A0A9D2TTN7"/>
<dbReference type="Proteomes" id="UP000823922">
    <property type="component" value="Unassembled WGS sequence"/>
</dbReference>
<keyword evidence="8" id="KW-0472">Membrane</keyword>
<keyword evidence="4" id="KW-1003">Cell membrane</keyword>
<dbReference type="GO" id="GO:0016887">
    <property type="term" value="F:ATP hydrolysis activity"/>
    <property type="evidence" value="ECO:0007669"/>
    <property type="project" value="InterPro"/>
</dbReference>
<evidence type="ECO:0000313" key="11">
    <source>
        <dbReference type="EMBL" id="HJC89128.1"/>
    </source>
</evidence>
<dbReference type="PANTHER" id="PTHR43553">
    <property type="entry name" value="HEAVY METAL TRANSPORTER"/>
    <property type="match status" value="1"/>
</dbReference>
<keyword evidence="6 11" id="KW-0067">ATP-binding</keyword>
<comment type="subcellular location">
    <subcellularLocation>
        <location evidence="1">Cell membrane</location>
        <topology evidence="1">Peripheral membrane protein</topology>
    </subcellularLocation>
</comment>
<dbReference type="InterPro" id="IPR003439">
    <property type="entry name" value="ABC_transporter-like_ATP-bd"/>
</dbReference>
<dbReference type="SMART" id="SM00382">
    <property type="entry name" value="AAA"/>
    <property type="match status" value="2"/>
</dbReference>
<keyword evidence="3" id="KW-0813">Transport</keyword>
<dbReference type="PANTHER" id="PTHR43553:SF27">
    <property type="entry name" value="ENERGY-COUPLING FACTOR TRANSPORTER ATP-BINDING PROTEIN ECFA2"/>
    <property type="match status" value="1"/>
</dbReference>
<dbReference type="NCBIfam" id="NF010167">
    <property type="entry name" value="PRK13648.1"/>
    <property type="match status" value="2"/>
</dbReference>
<reference evidence="11" key="2">
    <citation type="submission" date="2021-04" db="EMBL/GenBank/DDBJ databases">
        <authorList>
            <person name="Gilroy R."/>
        </authorList>
    </citation>
    <scope>NUCLEOTIDE SEQUENCE</scope>
    <source>
        <strain evidence="11">ChiBcec1-1630</strain>
    </source>
</reference>
<proteinExistence type="inferred from homology"/>
<evidence type="ECO:0000256" key="9">
    <source>
        <dbReference type="SAM" id="MobiDB-lite"/>
    </source>
</evidence>
<name>A0A9D2TTN7_9FIRM</name>
<protein>
    <submittedName>
        <fullName evidence="11">Energy-coupling factor ABC transporter ATP-binding protein</fullName>
    </submittedName>
</protein>
<evidence type="ECO:0000256" key="3">
    <source>
        <dbReference type="ARBA" id="ARBA00022448"/>
    </source>
</evidence>
<dbReference type="InterPro" id="IPR015856">
    <property type="entry name" value="ABC_transpr_CbiO/EcfA_su"/>
</dbReference>
<accession>A0A9D2TTN7</accession>
<keyword evidence="7" id="KW-1278">Translocase</keyword>
<gene>
    <name evidence="11" type="ORF">H9926_14085</name>
</gene>
<evidence type="ECO:0000256" key="7">
    <source>
        <dbReference type="ARBA" id="ARBA00022967"/>
    </source>
</evidence>
<dbReference type="PROSITE" id="PS50893">
    <property type="entry name" value="ABC_TRANSPORTER_2"/>
    <property type="match status" value="2"/>
</dbReference>
<evidence type="ECO:0000256" key="2">
    <source>
        <dbReference type="ARBA" id="ARBA00005417"/>
    </source>
</evidence>